<feature type="region of interest" description="Disordered" evidence="1">
    <location>
        <begin position="1"/>
        <end position="111"/>
    </location>
</feature>
<gene>
    <name evidence="2" type="ORF">ILYODFUR_002686</name>
</gene>
<feature type="compositionally biased region" description="Basic and acidic residues" evidence="1">
    <location>
        <begin position="101"/>
        <end position="111"/>
    </location>
</feature>
<evidence type="ECO:0000313" key="3">
    <source>
        <dbReference type="Proteomes" id="UP001482620"/>
    </source>
</evidence>
<protein>
    <submittedName>
        <fullName evidence="2">Uncharacterized protein</fullName>
    </submittedName>
</protein>
<feature type="compositionally biased region" description="Polar residues" evidence="1">
    <location>
        <begin position="77"/>
        <end position="89"/>
    </location>
</feature>
<sequence>MSAAISHQPPKDDEEEDDEQGEEFMFDGSTNEEKSQEDSKDISSECITPVHVPKNDHNEASGAVAADGAQLIKSSPPAESQSIVASVPTSDIPAAESSNGRQREQKHLLPR</sequence>
<accession>A0ABV0T704</accession>
<keyword evidence="3" id="KW-1185">Reference proteome</keyword>
<reference evidence="2 3" key="1">
    <citation type="submission" date="2021-06" db="EMBL/GenBank/DDBJ databases">
        <authorList>
            <person name="Palmer J.M."/>
        </authorList>
    </citation>
    <scope>NUCLEOTIDE SEQUENCE [LARGE SCALE GENOMIC DNA]</scope>
    <source>
        <strain evidence="3">if_2019</strain>
        <tissue evidence="2">Muscle</tissue>
    </source>
</reference>
<dbReference type="EMBL" id="JAHRIQ010023299">
    <property type="protein sequence ID" value="MEQ2227856.1"/>
    <property type="molecule type" value="Genomic_DNA"/>
</dbReference>
<organism evidence="2 3">
    <name type="scientific">Ilyodon furcidens</name>
    <name type="common">goldbreast splitfin</name>
    <dbReference type="NCBI Taxonomy" id="33524"/>
    <lineage>
        <taxon>Eukaryota</taxon>
        <taxon>Metazoa</taxon>
        <taxon>Chordata</taxon>
        <taxon>Craniata</taxon>
        <taxon>Vertebrata</taxon>
        <taxon>Euteleostomi</taxon>
        <taxon>Actinopterygii</taxon>
        <taxon>Neopterygii</taxon>
        <taxon>Teleostei</taxon>
        <taxon>Neoteleostei</taxon>
        <taxon>Acanthomorphata</taxon>
        <taxon>Ovalentaria</taxon>
        <taxon>Atherinomorphae</taxon>
        <taxon>Cyprinodontiformes</taxon>
        <taxon>Goodeidae</taxon>
        <taxon>Ilyodon</taxon>
    </lineage>
</organism>
<name>A0ABV0T704_9TELE</name>
<comment type="caution">
    <text evidence="2">The sequence shown here is derived from an EMBL/GenBank/DDBJ whole genome shotgun (WGS) entry which is preliminary data.</text>
</comment>
<feature type="compositionally biased region" description="Acidic residues" evidence="1">
    <location>
        <begin position="12"/>
        <end position="25"/>
    </location>
</feature>
<feature type="compositionally biased region" description="Basic and acidic residues" evidence="1">
    <location>
        <begin position="31"/>
        <end position="43"/>
    </location>
</feature>
<dbReference type="Proteomes" id="UP001482620">
    <property type="component" value="Unassembled WGS sequence"/>
</dbReference>
<evidence type="ECO:0000313" key="2">
    <source>
        <dbReference type="EMBL" id="MEQ2227856.1"/>
    </source>
</evidence>
<proteinExistence type="predicted"/>
<evidence type="ECO:0000256" key="1">
    <source>
        <dbReference type="SAM" id="MobiDB-lite"/>
    </source>
</evidence>